<accession>A0A3P8D857</accession>
<keyword evidence="1" id="KW-0812">Transmembrane</keyword>
<dbReference type="PANTHER" id="PTHR23021">
    <property type="entry name" value="SERPENTINE RECEPTOR, CLASS T"/>
    <property type="match status" value="1"/>
</dbReference>
<dbReference type="PANTHER" id="PTHR23021:SF11">
    <property type="entry name" value="SERPENTINE RECEPTOR, CLASS T"/>
    <property type="match status" value="1"/>
</dbReference>
<protein>
    <submittedName>
        <fullName evidence="4">7TM_GPCR_Srx domain-containing protein</fullName>
    </submittedName>
</protein>
<evidence type="ECO:0000313" key="2">
    <source>
        <dbReference type="EMBL" id="VDP39620.1"/>
    </source>
</evidence>
<accession>A0A183GLJ6</accession>
<reference evidence="2 3" key="1">
    <citation type="submission" date="2018-11" db="EMBL/GenBank/DDBJ databases">
        <authorList>
            <consortium name="Pathogen Informatics"/>
        </authorList>
    </citation>
    <scope>NUCLEOTIDE SEQUENCE [LARGE SCALE GENOMIC DNA]</scope>
</reference>
<dbReference type="EMBL" id="UZAH01035206">
    <property type="protein sequence ID" value="VDP39620.1"/>
    <property type="molecule type" value="Genomic_DNA"/>
</dbReference>
<dbReference type="Pfam" id="PF10321">
    <property type="entry name" value="7TM_GPCR_Srt"/>
    <property type="match status" value="1"/>
</dbReference>
<sequence length="111" mass="12523">MCNCSMKRLSSDICVQVFIQSFLICLINVVAAYIYVYMQYFTPSKWLVIVGQMAWQLSAGFVCIIYVTVNRTIRRGVIDLLVPKRWLGKVHNALAATTHASHTRSPSNALP</sequence>
<evidence type="ECO:0000256" key="1">
    <source>
        <dbReference type="SAM" id="Phobius"/>
    </source>
</evidence>
<evidence type="ECO:0000313" key="4">
    <source>
        <dbReference type="WBParaSite" id="HPBE_0002356601-mRNA-1"/>
    </source>
</evidence>
<dbReference type="SUPFAM" id="SSF81321">
    <property type="entry name" value="Family A G protein-coupled receptor-like"/>
    <property type="match status" value="1"/>
</dbReference>
<dbReference type="Proteomes" id="UP000050761">
    <property type="component" value="Unassembled WGS sequence"/>
</dbReference>
<gene>
    <name evidence="2" type="ORF">HPBE_LOCUS23565</name>
</gene>
<feature type="transmembrane region" description="Helical" evidence="1">
    <location>
        <begin position="21"/>
        <end position="40"/>
    </location>
</feature>
<keyword evidence="1" id="KW-1133">Transmembrane helix</keyword>
<dbReference type="InterPro" id="IPR019425">
    <property type="entry name" value="7TM_GPCR_serpentine_rcpt_Srt"/>
</dbReference>
<keyword evidence="1" id="KW-0472">Membrane</keyword>
<keyword evidence="3" id="KW-1185">Reference proteome</keyword>
<organism evidence="3 4">
    <name type="scientific">Heligmosomoides polygyrus</name>
    <name type="common">Parasitic roundworm</name>
    <dbReference type="NCBI Taxonomy" id="6339"/>
    <lineage>
        <taxon>Eukaryota</taxon>
        <taxon>Metazoa</taxon>
        <taxon>Ecdysozoa</taxon>
        <taxon>Nematoda</taxon>
        <taxon>Chromadorea</taxon>
        <taxon>Rhabditida</taxon>
        <taxon>Rhabditina</taxon>
        <taxon>Rhabditomorpha</taxon>
        <taxon>Strongyloidea</taxon>
        <taxon>Heligmosomidae</taxon>
        <taxon>Heligmosomoides</taxon>
    </lineage>
</organism>
<dbReference type="OrthoDB" id="5857725at2759"/>
<dbReference type="AlphaFoldDB" id="A0A183GLJ6"/>
<evidence type="ECO:0000313" key="3">
    <source>
        <dbReference type="Proteomes" id="UP000050761"/>
    </source>
</evidence>
<proteinExistence type="predicted"/>
<name>A0A183GLJ6_HELPZ</name>
<dbReference type="WBParaSite" id="HPBE_0002356601-mRNA-1">
    <property type="protein sequence ID" value="HPBE_0002356601-mRNA-1"/>
    <property type="gene ID" value="HPBE_0002356601"/>
</dbReference>
<reference evidence="4" key="2">
    <citation type="submission" date="2019-09" db="UniProtKB">
        <authorList>
            <consortium name="WormBaseParasite"/>
        </authorList>
    </citation>
    <scope>IDENTIFICATION</scope>
</reference>
<feature type="transmembrane region" description="Helical" evidence="1">
    <location>
        <begin position="46"/>
        <end position="69"/>
    </location>
</feature>